<proteinExistence type="predicted"/>
<name>A0A3N4L5Z9_9PEZI</name>
<reference evidence="1 2" key="1">
    <citation type="journal article" date="2018" name="Nat. Ecol. Evol.">
        <title>Pezizomycetes genomes reveal the molecular basis of ectomycorrhizal truffle lifestyle.</title>
        <authorList>
            <person name="Murat C."/>
            <person name="Payen T."/>
            <person name="Noel B."/>
            <person name="Kuo A."/>
            <person name="Morin E."/>
            <person name="Chen J."/>
            <person name="Kohler A."/>
            <person name="Krizsan K."/>
            <person name="Balestrini R."/>
            <person name="Da Silva C."/>
            <person name="Montanini B."/>
            <person name="Hainaut M."/>
            <person name="Levati E."/>
            <person name="Barry K.W."/>
            <person name="Belfiori B."/>
            <person name="Cichocki N."/>
            <person name="Clum A."/>
            <person name="Dockter R.B."/>
            <person name="Fauchery L."/>
            <person name="Guy J."/>
            <person name="Iotti M."/>
            <person name="Le Tacon F."/>
            <person name="Lindquist E.A."/>
            <person name="Lipzen A."/>
            <person name="Malagnac F."/>
            <person name="Mello A."/>
            <person name="Molinier V."/>
            <person name="Miyauchi S."/>
            <person name="Poulain J."/>
            <person name="Riccioni C."/>
            <person name="Rubini A."/>
            <person name="Sitrit Y."/>
            <person name="Splivallo R."/>
            <person name="Traeger S."/>
            <person name="Wang M."/>
            <person name="Zifcakova L."/>
            <person name="Wipf D."/>
            <person name="Zambonelli A."/>
            <person name="Paolocci F."/>
            <person name="Nowrousian M."/>
            <person name="Ottonello S."/>
            <person name="Baldrian P."/>
            <person name="Spatafora J.W."/>
            <person name="Henrissat B."/>
            <person name="Nagy L.G."/>
            <person name="Aury J.M."/>
            <person name="Wincker P."/>
            <person name="Grigoriev I.V."/>
            <person name="Bonfante P."/>
            <person name="Martin F.M."/>
        </authorList>
    </citation>
    <scope>NUCLEOTIDE SEQUENCE [LARGE SCALE GENOMIC DNA]</scope>
    <source>
        <strain evidence="1 2">CCBAS932</strain>
    </source>
</reference>
<dbReference type="AlphaFoldDB" id="A0A3N4L5Z9"/>
<evidence type="ECO:0000313" key="2">
    <source>
        <dbReference type="Proteomes" id="UP000277580"/>
    </source>
</evidence>
<dbReference type="Proteomes" id="UP000277580">
    <property type="component" value="Unassembled WGS sequence"/>
</dbReference>
<sequence>MREEGGGGLSVRVNMEEDEEGFAGRGWGLATAENTVESVLVRASKQPESDGSGISL</sequence>
<dbReference type="InParanoid" id="A0A3N4L5Z9"/>
<evidence type="ECO:0000313" key="1">
    <source>
        <dbReference type="EMBL" id="RPB17208.1"/>
    </source>
</evidence>
<gene>
    <name evidence="1" type="ORF">P167DRAFT_601724</name>
</gene>
<accession>A0A3N4L5Z9</accession>
<protein>
    <submittedName>
        <fullName evidence="1">Uncharacterized protein</fullName>
    </submittedName>
</protein>
<keyword evidence="2" id="KW-1185">Reference proteome</keyword>
<dbReference type="EMBL" id="ML119106">
    <property type="protein sequence ID" value="RPB17208.1"/>
    <property type="molecule type" value="Genomic_DNA"/>
</dbReference>
<organism evidence="1 2">
    <name type="scientific">Morchella conica CCBAS932</name>
    <dbReference type="NCBI Taxonomy" id="1392247"/>
    <lineage>
        <taxon>Eukaryota</taxon>
        <taxon>Fungi</taxon>
        <taxon>Dikarya</taxon>
        <taxon>Ascomycota</taxon>
        <taxon>Pezizomycotina</taxon>
        <taxon>Pezizomycetes</taxon>
        <taxon>Pezizales</taxon>
        <taxon>Morchellaceae</taxon>
        <taxon>Morchella</taxon>
    </lineage>
</organism>